<evidence type="ECO:0000259" key="1">
    <source>
        <dbReference type="Pfam" id="PF01208"/>
    </source>
</evidence>
<gene>
    <name evidence="2" type="ORF">NQ502_14365</name>
</gene>
<keyword evidence="2" id="KW-0808">Transferase</keyword>
<keyword evidence="3" id="KW-1185">Reference proteome</keyword>
<evidence type="ECO:0000313" key="3">
    <source>
        <dbReference type="Proteomes" id="UP001060164"/>
    </source>
</evidence>
<dbReference type="Gene3D" id="3.20.20.210">
    <property type="match status" value="1"/>
</dbReference>
<dbReference type="GO" id="GO:0008168">
    <property type="term" value="F:methyltransferase activity"/>
    <property type="evidence" value="ECO:0007669"/>
    <property type="project" value="UniProtKB-KW"/>
</dbReference>
<name>A0ABY5VE57_9FIRM</name>
<dbReference type="Pfam" id="PF01208">
    <property type="entry name" value="URO-D"/>
    <property type="match status" value="1"/>
</dbReference>
<proteinExistence type="predicted"/>
<dbReference type="RefSeq" id="WP_044983522.1">
    <property type="nucleotide sequence ID" value="NZ_CABLBR010000033.1"/>
</dbReference>
<keyword evidence="2" id="KW-0489">Methyltransferase</keyword>
<protein>
    <submittedName>
        <fullName evidence="2">Methyltransferase</fullName>
    </submittedName>
</protein>
<dbReference type="Proteomes" id="UP001060164">
    <property type="component" value="Chromosome"/>
</dbReference>
<accession>A0ABY5VE57</accession>
<reference evidence="2" key="1">
    <citation type="journal article" date="2022" name="Cell">
        <title>Design, construction, and in vivo augmentation of a complex gut microbiome.</title>
        <authorList>
            <person name="Cheng A.G."/>
            <person name="Ho P.Y."/>
            <person name="Aranda-Diaz A."/>
            <person name="Jain S."/>
            <person name="Yu F.B."/>
            <person name="Meng X."/>
            <person name="Wang M."/>
            <person name="Iakiviak M."/>
            <person name="Nagashima K."/>
            <person name="Zhao A."/>
            <person name="Murugkar P."/>
            <person name="Patil A."/>
            <person name="Atabakhsh K."/>
            <person name="Weakley A."/>
            <person name="Yan J."/>
            <person name="Brumbaugh A.R."/>
            <person name="Higginbottom S."/>
            <person name="Dimas A."/>
            <person name="Shiver A.L."/>
            <person name="Deutschbauer A."/>
            <person name="Neff N."/>
            <person name="Sonnenburg J.L."/>
            <person name="Huang K.C."/>
            <person name="Fischbach M.A."/>
        </authorList>
    </citation>
    <scope>NUCLEOTIDE SEQUENCE</scope>
    <source>
        <strain evidence="2">DSM 19829</strain>
    </source>
</reference>
<dbReference type="InterPro" id="IPR052024">
    <property type="entry name" value="Methanogen_methyltrans"/>
</dbReference>
<feature type="domain" description="Uroporphyrinogen decarboxylase (URO-D)" evidence="1">
    <location>
        <begin position="217"/>
        <end position="417"/>
    </location>
</feature>
<organism evidence="2 3">
    <name type="scientific">Ruminococcus gauvreauii</name>
    <dbReference type="NCBI Taxonomy" id="438033"/>
    <lineage>
        <taxon>Bacteria</taxon>
        <taxon>Bacillati</taxon>
        <taxon>Bacillota</taxon>
        <taxon>Clostridia</taxon>
        <taxon>Eubacteriales</taxon>
        <taxon>Oscillospiraceae</taxon>
        <taxon>Ruminococcus</taxon>
    </lineage>
</organism>
<dbReference type="GO" id="GO:0032259">
    <property type="term" value="P:methylation"/>
    <property type="evidence" value="ECO:0007669"/>
    <property type="project" value="UniProtKB-KW"/>
</dbReference>
<dbReference type="PANTHER" id="PTHR47099:SF1">
    <property type="entry name" value="METHYLCOBAMIDE:COM METHYLTRANSFERASE MTBA"/>
    <property type="match status" value="1"/>
</dbReference>
<dbReference type="PANTHER" id="PTHR47099">
    <property type="entry name" value="METHYLCOBAMIDE:COM METHYLTRANSFERASE MTBA"/>
    <property type="match status" value="1"/>
</dbReference>
<dbReference type="InterPro" id="IPR038071">
    <property type="entry name" value="UROD/MetE-like_sf"/>
</dbReference>
<dbReference type="SUPFAM" id="SSF51726">
    <property type="entry name" value="UROD/MetE-like"/>
    <property type="match status" value="1"/>
</dbReference>
<dbReference type="EMBL" id="CP102290">
    <property type="protein sequence ID" value="UWP58552.1"/>
    <property type="molecule type" value="Genomic_DNA"/>
</dbReference>
<dbReference type="InterPro" id="IPR000257">
    <property type="entry name" value="Uroporphyrinogen_deCOase"/>
</dbReference>
<evidence type="ECO:0000313" key="2">
    <source>
        <dbReference type="EMBL" id="UWP58552.1"/>
    </source>
</evidence>
<sequence>MTSKERVRTSFAHKQPDKMAMDFGGMGCSTTHVTNVKKLREYYGLEKRPVKVFDIFGMTGAMDEDLKTAIGTDVEQITPFNASFGLRTDGDWKEWEYMGVDLLVPKECQITDDGKGGYFIYPQGDTSVSPSGHMPAGGFYFDNVERQQPIDEDDMNFMDNCEEYCDVTEDNLNYLRKVAEEYKNGKSERAVVFDPGGAALGDAAFIAGPQLKHPKGIRTVSDWYMAPILYPDYVHEVFEYQTDMMIKNWTKMYDILGDVVDIAYICGTDFGNQLSLMCSLDTFEEFYKPYYSKMNQWVHEHAKWHTLKHSCGAIFDVIPKLIESGFDSVNPVQCSAAGMDPRRLKDTYGDQMVFWGGCVDTQKVLPFGTVQEVKDQVKQRCEIFSKNGGYICASIHIIQCNVPLENIVGMIDAIHEFNGDK</sequence>